<dbReference type="HOGENOM" id="CLU_2288920_0_0_6"/>
<dbReference type="EMBL" id="DF196808">
    <property type="protein sequence ID" value="GAD28566.1"/>
    <property type="molecule type" value="Genomic_DNA"/>
</dbReference>
<evidence type="ECO:0000313" key="2">
    <source>
        <dbReference type="Proteomes" id="UP000030675"/>
    </source>
</evidence>
<dbReference type="eggNOG" id="ENOG5031Q06">
    <property type="taxonomic scope" value="Bacteria"/>
</dbReference>
<gene>
    <name evidence="1" type="ORF">PLEI_0207</name>
</gene>
<evidence type="ECO:0000313" key="1">
    <source>
        <dbReference type="EMBL" id="GAD28566.1"/>
    </source>
</evidence>
<proteinExistence type="predicted"/>
<dbReference type="RefSeq" id="WP_023931109.1">
    <property type="nucleotide sequence ID" value="NZ_DF196808.1"/>
</dbReference>
<dbReference type="Proteomes" id="UP000030675">
    <property type="component" value="Unassembled WGS sequence"/>
</dbReference>
<accession>V5F5B2</accession>
<dbReference type="AlphaFoldDB" id="V5F5B2"/>
<reference evidence="2" key="1">
    <citation type="submission" date="2012-12" db="EMBL/GenBank/DDBJ databases">
        <title>Genome Sequence of Photobacterium leiognathi lrivu.4.1.</title>
        <authorList>
            <person name="Urbanczyk H."/>
            <person name="Ogura Y."/>
            <person name="Hayashi T."/>
            <person name="Dunlap P.V."/>
        </authorList>
    </citation>
    <scope>NUCLEOTIDE SEQUENCE [LARGE SCALE GENOMIC DNA]</scope>
    <source>
        <strain evidence="2">lrivu.4.1</strain>
    </source>
</reference>
<name>V5F5B2_PHOLE</name>
<sequence>MKKTDNNSISNHILRDRTLDWTDDDVTDLMEGMLKSALLDIADGRKSKVMKDEAIEWLMRDDYSSAFSACNCCKALGYDIDLLRTEVNKHTNGALNHDVQT</sequence>
<protein>
    <submittedName>
        <fullName evidence="1">Uncharacterized protein</fullName>
    </submittedName>
</protein>
<organism evidence="1 2">
    <name type="scientific">Photobacterium leiognathi lrivu.4.1</name>
    <dbReference type="NCBI Taxonomy" id="1248232"/>
    <lineage>
        <taxon>Bacteria</taxon>
        <taxon>Pseudomonadati</taxon>
        <taxon>Pseudomonadota</taxon>
        <taxon>Gammaproteobacteria</taxon>
        <taxon>Vibrionales</taxon>
        <taxon>Vibrionaceae</taxon>
        <taxon>Photobacterium</taxon>
    </lineage>
</organism>